<dbReference type="EMBL" id="CAJVCH010531043">
    <property type="protein sequence ID" value="CAG7823927.1"/>
    <property type="molecule type" value="Genomic_DNA"/>
</dbReference>
<organism evidence="1 2">
    <name type="scientific">Allacma fusca</name>
    <dbReference type="NCBI Taxonomy" id="39272"/>
    <lineage>
        <taxon>Eukaryota</taxon>
        <taxon>Metazoa</taxon>
        <taxon>Ecdysozoa</taxon>
        <taxon>Arthropoda</taxon>
        <taxon>Hexapoda</taxon>
        <taxon>Collembola</taxon>
        <taxon>Symphypleona</taxon>
        <taxon>Sminthuridae</taxon>
        <taxon>Allacma</taxon>
    </lineage>
</organism>
<proteinExistence type="predicted"/>
<dbReference type="Proteomes" id="UP000708208">
    <property type="component" value="Unassembled WGS sequence"/>
</dbReference>
<evidence type="ECO:0000313" key="2">
    <source>
        <dbReference type="Proteomes" id="UP000708208"/>
    </source>
</evidence>
<gene>
    <name evidence="1" type="ORF">AFUS01_LOCUS34114</name>
</gene>
<comment type="caution">
    <text evidence="1">The sequence shown here is derived from an EMBL/GenBank/DDBJ whole genome shotgun (WGS) entry which is preliminary data.</text>
</comment>
<name>A0A8J2L1D1_9HEXA</name>
<dbReference type="AlphaFoldDB" id="A0A8J2L1D1"/>
<accession>A0A8J2L1D1</accession>
<evidence type="ECO:0000313" key="1">
    <source>
        <dbReference type="EMBL" id="CAG7823927.1"/>
    </source>
</evidence>
<protein>
    <submittedName>
        <fullName evidence="1">Uncharacterized protein</fullName>
    </submittedName>
</protein>
<reference evidence="1" key="1">
    <citation type="submission" date="2021-06" db="EMBL/GenBank/DDBJ databases">
        <authorList>
            <person name="Hodson N. C."/>
            <person name="Mongue J. A."/>
            <person name="Jaron S. K."/>
        </authorList>
    </citation>
    <scope>NUCLEOTIDE SEQUENCE</scope>
</reference>
<feature type="non-terminal residue" evidence="1">
    <location>
        <position position="46"/>
    </location>
</feature>
<keyword evidence="2" id="KW-1185">Reference proteome</keyword>
<feature type="non-terminal residue" evidence="1">
    <location>
        <position position="1"/>
    </location>
</feature>
<sequence length="46" mass="5424">GIQRQMILQQILTLPVETHIYMNKIEYNVDPTEEWTVCNMCLKTKG</sequence>